<dbReference type="OrthoDB" id="5639100at2"/>
<organism evidence="1 2">
    <name type="scientific">Legionella fallonii LLAP-10</name>
    <dbReference type="NCBI Taxonomy" id="1212491"/>
    <lineage>
        <taxon>Bacteria</taxon>
        <taxon>Pseudomonadati</taxon>
        <taxon>Pseudomonadota</taxon>
        <taxon>Gammaproteobacteria</taxon>
        <taxon>Legionellales</taxon>
        <taxon>Legionellaceae</taxon>
        <taxon>Legionella</taxon>
    </lineage>
</organism>
<dbReference type="EMBL" id="LN614827">
    <property type="protein sequence ID" value="CEG58652.1"/>
    <property type="molecule type" value="Genomic_DNA"/>
</dbReference>
<gene>
    <name evidence="1" type="ORF">LFA_3320</name>
</gene>
<evidence type="ECO:0000313" key="2">
    <source>
        <dbReference type="Proteomes" id="UP000032430"/>
    </source>
</evidence>
<protein>
    <submittedName>
        <fullName evidence="1">Uncharacterized protein</fullName>
    </submittedName>
</protein>
<dbReference type="AlphaFoldDB" id="A0A098G846"/>
<proteinExistence type="predicted"/>
<dbReference type="RefSeq" id="WP_052674000.1">
    <property type="nucleotide sequence ID" value="NZ_LN614827.1"/>
</dbReference>
<dbReference type="KEGG" id="lfa:LFA_3320"/>
<sequence>MPKSDSEAILLPESKKKLDSKEILLKLLTETRSQRKNALPSFQISCLDKLTAMISAIPVDEKTEMHLRTCGYLLDQCLCDLDKRFGREHTILGLINMDHLTNDEFYEKANRVLDDEVKSLNKYSSDSFYDQSFKIVKVFLIEIKREMEKLKTELDQRLIEAATLAIAYRSPPHL</sequence>
<dbReference type="HOGENOM" id="CLU_1538193_0_0_6"/>
<keyword evidence="2" id="KW-1185">Reference proteome</keyword>
<evidence type="ECO:0000313" key="1">
    <source>
        <dbReference type="EMBL" id="CEG58652.1"/>
    </source>
</evidence>
<reference evidence="2" key="1">
    <citation type="submission" date="2014-09" db="EMBL/GenBank/DDBJ databases">
        <authorList>
            <person name="Gomez-Valero L."/>
        </authorList>
    </citation>
    <scope>NUCLEOTIDE SEQUENCE [LARGE SCALE GENOMIC DNA]</scope>
    <source>
        <strain evidence="2">ATCC700992</strain>
    </source>
</reference>
<accession>A0A098G846</accession>
<name>A0A098G846_9GAMM</name>
<dbReference type="Proteomes" id="UP000032430">
    <property type="component" value="Chromosome I"/>
</dbReference>